<reference evidence="2 3" key="1">
    <citation type="submission" date="2015-04" db="EMBL/GenBank/DDBJ databases">
        <title>The draft genome sequence of Fusarium langsethiae, a T-2/HT-2 mycotoxin producer.</title>
        <authorList>
            <person name="Lysoe E."/>
            <person name="Divon H.H."/>
            <person name="Terzi V."/>
            <person name="Orru L."/>
            <person name="Lamontanara A."/>
            <person name="Kolseth A.-K."/>
            <person name="Frandsen R.J."/>
            <person name="Nielsen K."/>
            <person name="Thrane U."/>
        </authorList>
    </citation>
    <scope>NUCLEOTIDE SEQUENCE [LARGE SCALE GENOMIC DNA]</scope>
    <source>
        <strain evidence="2 3">Fl201059</strain>
    </source>
</reference>
<dbReference type="AlphaFoldDB" id="A0A0N0DFL4"/>
<protein>
    <recommendedName>
        <fullName evidence="1">2EXR domain-containing protein</fullName>
    </recommendedName>
</protein>
<keyword evidence="3" id="KW-1185">Reference proteome</keyword>
<organism evidence="2 3">
    <name type="scientific">Fusarium langsethiae</name>
    <dbReference type="NCBI Taxonomy" id="179993"/>
    <lineage>
        <taxon>Eukaryota</taxon>
        <taxon>Fungi</taxon>
        <taxon>Dikarya</taxon>
        <taxon>Ascomycota</taxon>
        <taxon>Pezizomycotina</taxon>
        <taxon>Sordariomycetes</taxon>
        <taxon>Hypocreomycetidae</taxon>
        <taxon>Hypocreales</taxon>
        <taxon>Nectriaceae</taxon>
        <taxon>Fusarium</taxon>
    </lineage>
</organism>
<dbReference type="PANTHER" id="PTHR35910">
    <property type="entry name" value="2EXR DOMAIN-CONTAINING PROTEIN"/>
    <property type="match status" value="1"/>
</dbReference>
<evidence type="ECO:0000313" key="3">
    <source>
        <dbReference type="Proteomes" id="UP000037904"/>
    </source>
</evidence>
<accession>A0A0N0DFL4</accession>
<dbReference type="Proteomes" id="UP000037904">
    <property type="component" value="Unassembled WGS sequence"/>
</dbReference>
<evidence type="ECO:0000259" key="1">
    <source>
        <dbReference type="Pfam" id="PF20150"/>
    </source>
</evidence>
<dbReference type="PANTHER" id="PTHR35910:SF1">
    <property type="entry name" value="2EXR DOMAIN-CONTAINING PROTEIN"/>
    <property type="match status" value="1"/>
</dbReference>
<dbReference type="EMBL" id="JXCE01000055">
    <property type="protein sequence ID" value="KPA42815.1"/>
    <property type="molecule type" value="Genomic_DNA"/>
</dbReference>
<dbReference type="Pfam" id="PF20150">
    <property type="entry name" value="2EXR"/>
    <property type="match status" value="1"/>
</dbReference>
<sequence>MDHTTFHPFQRLPFELRLQIWEEACLKQRRSFQALHYVTIDSATEVVSLSHNWDDSKPSNKSIYLWDAGLWTACQESRNVVAKHWAKQPRPYNYVDMYINCSLKEAEYYCDHVWPEKEQDWKVRTLFSRVDGEHWRQTVHLERDYFCILADNWEPLARNWESFSSDLSGIAIEFDPSWNLSLENKTSAFYIKDVHASLEFLLRLLFDRVGGGWSPVIKLIVRDVD</sequence>
<gene>
    <name evidence="2" type="ORF">FLAG1_04253</name>
</gene>
<name>A0A0N0DFL4_FUSLA</name>
<dbReference type="InterPro" id="IPR045518">
    <property type="entry name" value="2EXR"/>
</dbReference>
<comment type="caution">
    <text evidence="2">The sequence shown here is derived from an EMBL/GenBank/DDBJ whole genome shotgun (WGS) entry which is preliminary data.</text>
</comment>
<proteinExistence type="predicted"/>
<feature type="domain" description="2EXR" evidence="1">
    <location>
        <begin position="6"/>
        <end position="88"/>
    </location>
</feature>
<dbReference type="OrthoDB" id="3596450at2759"/>
<evidence type="ECO:0000313" key="2">
    <source>
        <dbReference type="EMBL" id="KPA42815.1"/>
    </source>
</evidence>